<comment type="similarity">
    <text evidence="2">Belongs to the transketolase family.</text>
</comment>
<accession>A0A9D5JYZ4</accession>
<comment type="cofactor">
    <cofactor evidence="1">
        <name>thiamine diphosphate</name>
        <dbReference type="ChEBI" id="CHEBI:58937"/>
    </cofactor>
</comment>
<sequence length="190" mass="20486">MRNAFAAELTSLAADNRQIILLSGDIGNRLFNDYKAQFPDRFFNCGVAEANMTSMAAGMALCGLRPITYTITPFATTRCLEQIRVDICYHNVPVIIAGVGGGLSYAGLGATHHSCEDIGFLRMLPNMTVICPGDAWEVRLALRAAVQHTGPVYLRIGKKGEPVVHSQAPEFTIGKGIVVQEGTEICLLST</sequence>
<organism evidence="5 6">
    <name type="scientific">candidate division KSB3 bacterium</name>
    <dbReference type="NCBI Taxonomy" id="2044937"/>
    <lineage>
        <taxon>Bacteria</taxon>
        <taxon>candidate division KSB3</taxon>
    </lineage>
</organism>
<dbReference type="SMART" id="SM00861">
    <property type="entry name" value="Transket_pyr"/>
    <property type="match status" value="1"/>
</dbReference>
<evidence type="ECO:0000256" key="1">
    <source>
        <dbReference type="ARBA" id="ARBA00001964"/>
    </source>
</evidence>
<name>A0A9D5JYZ4_9BACT</name>
<dbReference type="InterPro" id="IPR005475">
    <property type="entry name" value="Transketolase-like_Pyr-bd"/>
</dbReference>
<keyword evidence="3" id="KW-0786">Thiamine pyrophosphate</keyword>
<proteinExistence type="inferred from homology"/>
<dbReference type="Gene3D" id="3.40.50.970">
    <property type="match status" value="1"/>
</dbReference>
<gene>
    <name evidence="5" type="ORF">GF339_19870</name>
</gene>
<protein>
    <submittedName>
        <fullName evidence="5">Transketolase</fullName>
    </submittedName>
</protein>
<dbReference type="AlphaFoldDB" id="A0A9D5JYZ4"/>
<dbReference type="InterPro" id="IPR051157">
    <property type="entry name" value="PDH/Transketolase"/>
</dbReference>
<reference evidence="5" key="1">
    <citation type="submission" date="2019-11" db="EMBL/GenBank/DDBJ databases">
        <title>Microbial mats filling the niche in hypersaline microbial mats.</title>
        <authorList>
            <person name="Wong H.L."/>
            <person name="Macleod F.I."/>
            <person name="White R.A. III"/>
            <person name="Burns B.P."/>
        </authorList>
    </citation>
    <scope>NUCLEOTIDE SEQUENCE</scope>
    <source>
        <strain evidence="5">Rbin_158</strain>
    </source>
</reference>
<feature type="non-terminal residue" evidence="5">
    <location>
        <position position="190"/>
    </location>
</feature>
<dbReference type="EMBL" id="WJJP01000647">
    <property type="protein sequence ID" value="MBD3326852.1"/>
    <property type="molecule type" value="Genomic_DNA"/>
</dbReference>
<dbReference type="FunFam" id="3.40.50.970:FF:000129">
    <property type="entry name" value="Transketolase"/>
    <property type="match status" value="1"/>
</dbReference>
<evidence type="ECO:0000256" key="3">
    <source>
        <dbReference type="ARBA" id="ARBA00023052"/>
    </source>
</evidence>
<dbReference type="PANTHER" id="PTHR43825:SF5">
    <property type="entry name" value="HYPOTHETICAL TRANSKETOLASE FAMILY PROTEIN"/>
    <property type="match status" value="1"/>
</dbReference>
<evidence type="ECO:0000313" key="5">
    <source>
        <dbReference type="EMBL" id="MBD3326852.1"/>
    </source>
</evidence>
<evidence type="ECO:0000259" key="4">
    <source>
        <dbReference type="SMART" id="SM00861"/>
    </source>
</evidence>
<feature type="domain" description="Transketolase-like pyrimidine-binding" evidence="4">
    <location>
        <begin position="1"/>
        <end position="163"/>
    </location>
</feature>
<dbReference type="Proteomes" id="UP000649604">
    <property type="component" value="Unassembled WGS sequence"/>
</dbReference>
<comment type="caution">
    <text evidence="5">The sequence shown here is derived from an EMBL/GenBank/DDBJ whole genome shotgun (WGS) entry which is preliminary data.</text>
</comment>
<evidence type="ECO:0000256" key="2">
    <source>
        <dbReference type="ARBA" id="ARBA00007131"/>
    </source>
</evidence>
<dbReference type="SUPFAM" id="SSF52518">
    <property type="entry name" value="Thiamin diphosphate-binding fold (THDP-binding)"/>
    <property type="match status" value="1"/>
</dbReference>
<dbReference type="PANTHER" id="PTHR43825">
    <property type="entry name" value="PYRUVATE DEHYDROGENASE E1 COMPONENT"/>
    <property type="match status" value="1"/>
</dbReference>
<dbReference type="Pfam" id="PF02779">
    <property type="entry name" value="Transket_pyr"/>
    <property type="match status" value="1"/>
</dbReference>
<evidence type="ECO:0000313" key="6">
    <source>
        <dbReference type="Proteomes" id="UP000649604"/>
    </source>
</evidence>
<dbReference type="InterPro" id="IPR029061">
    <property type="entry name" value="THDP-binding"/>
</dbReference>
<dbReference type="CDD" id="cd07033">
    <property type="entry name" value="TPP_PYR_DXS_TK_like"/>
    <property type="match status" value="1"/>
</dbReference>